<dbReference type="InterPro" id="IPR005814">
    <property type="entry name" value="Aminotrans_3"/>
</dbReference>
<keyword evidence="4" id="KW-0032">Aminotransferase</keyword>
<dbReference type="InterPro" id="IPR015421">
    <property type="entry name" value="PyrdxlP-dep_Trfase_major"/>
</dbReference>
<organism evidence="10 11">
    <name type="scientific">Olivibacter ginsenosidimutans</name>
    <dbReference type="NCBI Taxonomy" id="1176537"/>
    <lineage>
        <taxon>Bacteria</taxon>
        <taxon>Pseudomonadati</taxon>
        <taxon>Bacteroidota</taxon>
        <taxon>Sphingobacteriia</taxon>
        <taxon>Sphingobacteriales</taxon>
        <taxon>Sphingobacteriaceae</taxon>
        <taxon>Olivibacter</taxon>
    </lineage>
</organism>
<dbReference type="InterPro" id="IPR015424">
    <property type="entry name" value="PyrdxlP-dep_Trfase"/>
</dbReference>
<evidence type="ECO:0000256" key="7">
    <source>
        <dbReference type="ARBA" id="ARBA00030921"/>
    </source>
</evidence>
<dbReference type="EC" id="2.6.1.36" evidence="3"/>
<dbReference type="Gene3D" id="3.90.1150.10">
    <property type="entry name" value="Aspartate Aminotransferase, domain 1"/>
    <property type="match status" value="1"/>
</dbReference>
<dbReference type="CDD" id="cd00610">
    <property type="entry name" value="OAT_like"/>
    <property type="match status" value="1"/>
</dbReference>
<evidence type="ECO:0000256" key="8">
    <source>
        <dbReference type="ARBA" id="ARBA00050040"/>
    </source>
</evidence>
<name>A0ABP9AFP2_9SPHI</name>
<comment type="caution">
    <text evidence="10">The sequence shown here is derived from an EMBL/GenBank/DDBJ whole genome shotgun (WGS) entry which is preliminary data.</text>
</comment>
<evidence type="ECO:0000313" key="11">
    <source>
        <dbReference type="Proteomes" id="UP001501411"/>
    </source>
</evidence>
<sequence length="445" mass="50623">MNRTTITPENAQAIIGKHVLTDGYDLTLDIKRSKGVMLYDSKYEREILDFFTCFASLPLGYNHPKMLNDEGFKEDLLLAALANPSNSDIYTMQYARFVDTFSRFGIPSYLPHAFFISGGGLAVENALKAAMDWKVQKNFQKGYIKERGHKVIHFEHAFHGRTGYTMSLTNTQADKTKWYAKFDWPRVSTPAIEFPFTDQGYEDLLKREQRSIAQIKQAFSDNRDDICAIIIEPIQSEGGDNHVRREFLEALRILANENDALLIYDEVQTGVGLTGKFWCHEHFGAKARPDILAFGKKMQVCGILVGDKIDDIKTNVFKVPSRINSTWGGNLVDMVRATKILEIIDEDHLVQQAETVGHYLQEHLQTLADSYPVVRNVRGKGLLTAFDFPNKETRDHFLKKGLEKNALFLGCGERTIRFRPALIIREEDIDKGIAVIDDVLRSLSY</sequence>
<comment type="similarity">
    <text evidence="2 9">Belongs to the class-III pyridoxal-phosphate-dependent aminotransferase family.</text>
</comment>
<evidence type="ECO:0000256" key="5">
    <source>
        <dbReference type="ARBA" id="ARBA00022679"/>
    </source>
</evidence>
<reference evidence="11" key="1">
    <citation type="journal article" date="2019" name="Int. J. Syst. Evol. Microbiol.">
        <title>The Global Catalogue of Microorganisms (GCM) 10K type strain sequencing project: providing services to taxonomists for standard genome sequencing and annotation.</title>
        <authorList>
            <consortium name="The Broad Institute Genomics Platform"/>
            <consortium name="The Broad Institute Genome Sequencing Center for Infectious Disease"/>
            <person name="Wu L."/>
            <person name="Ma J."/>
        </authorList>
    </citation>
    <scope>NUCLEOTIDE SEQUENCE [LARGE SCALE GENOMIC DNA]</scope>
    <source>
        <strain evidence="11">JCM 18200</strain>
    </source>
</reference>
<proteinExistence type="inferred from homology"/>
<gene>
    <name evidence="10" type="primary">lat</name>
    <name evidence="10" type="ORF">GCM10023231_02320</name>
</gene>
<comment type="cofactor">
    <cofactor evidence="1">
        <name>pyridoxal 5'-phosphate</name>
        <dbReference type="ChEBI" id="CHEBI:597326"/>
    </cofactor>
</comment>
<dbReference type="RefSeq" id="WP_345229849.1">
    <property type="nucleotide sequence ID" value="NZ_BAABIQ010000002.1"/>
</dbReference>
<keyword evidence="5" id="KW-0808">Transferase</keyword>
<dbReference type="PIRSF" id="PIRSF000521">
    <property type="entry name" value="Transaminase_4ab_Lys_Orn"/>
    <property type="match status" value="1"/>
</dbReference>
<evidence type="ECO:0000256" key="1">
    <source>
        <dbReference type="ARBA" id="ARBA00001933"/>
    </source>
</evidence>
<dbReference type="PANTHER" id="PTHR43206:SF2">
    <property type="entry name" value="4-AMINOBUTYRATE AMINOTRANSFERASE GABT"/>
    <property type="match status" value="1"/>
</dbReference>
<dbReference type="EMBL" id="BAABIQ010000002">
    <property type="protein sequence ID" value="GAA4779163.1"/>
    <property type="molecule type" value="Genomic_DNA"/>
</dbReference>
<dbReference type="Gene3D" id="3.40.640.10">
    <property type="entry name" value="Type I PLP-dependent aspartate aminotransferase-like (Major domain)"/>
    <property type="match status" value="1"/>
</dbReference>
<evidence type="ECO:0000256" key="2">
    <source>
        <dbReference type="ARBA" id="ARBA00008954"/>
    </source>
</evidence>
<dbReference type="InterPro" id="IPR015422">
    <property type="entry name" value="PyrdxlP-dep_Trfase_small"/>
</dbReference>
<evidence type="ECO:0000256" key="6">
    <source>
        <dbReference type="ARBA" id="ARBA00022898"/>
    </source>
</evidence>
<protein>
    <recommendedName>
        <fullName evidence="8">L-lysine-epsilon aminotransferase</fullName>
        <ecNumber evidence="3">2.6.1.36</ecNumber>
    </recommendedName>
    <alternativeName>
        <fullName evidence="7">Lysine 6-aminotransferase</fullName>
    </alternativeName>
</protein>
<dbReference type="PANTHER" id="PTHR43206">
    <property type="entry name" value="AMINOTRANSFERASE"/>
    <property type="match status" value="1"/>
</dbReference>
<dbReference type="SUPFAM" id="SSF53383">
    <property type="entry name" value="PLP-dependent transferases"/>
    <property type="match status" value="1"/>
</dbReference>
<keyword evidence="11" id="KW-1185">Reference proteome</keyword>
<evidence type="ECO:0000256" key="9">
    <source>
        <dbReference type="RuleBase" id="RU003560"/>
    </source>
</evidence>
<keyword evidence="6 9" id="KW-0663">Pyridoxal phosphate</keyword>
<evidence type="ECO:0000256" key="4">
    <source>
        <dbReference type="ARBA" id="ARBA00022576"/>
    </source>
</evidence>
<accession>A0ABP9AFP2</accession>
<dbReference type="NCBIfam" id="TIGR03251">
    <property type="entry name" value="LAT_fam"/>
    <property type="match status" value="1"/>
</dbReference>
<evidence type="ECO:0000313" key="10">
    <source>
        <dbReference type="EMBL" id="GAA4779163.1"/>
    </source>
</evidence>
<dbReference type="Pfam" id="PF00202">
    <property type="entry name" value="Aminotran_3"/>
    <property type="match status" value="1"/>
</dbReference>
<dbReference type="Proteomes" id="UP001501411">
    <property type="component" value="Unassembled WGS sequence"/>
</dbReference>
<evidence type="ECO:0000256" key="3">
    <source>
        <dbReference type="ARBA" id="ARBA00013071"/>
    </source>
</evidence>
<dbReference type="InterPro" id="IPR017657">
    <property type="entry name" value="L-lysine_6-transaminase"/>
</dbReference>